<dbReference type="PANTHER" id="PTHR44051:SF9">
    <property type="entry name" value="GLUTATHIONE S-TRANSFERASE 1"/>
    <property type="match status" value="1"/>
</dbReference>
<dbReference type="Pfam" id="PF00043">
    <property type="entry name" value="GST_C"/>
    <property type="match status" value="1"/>
</dbReference>
<dbReference type="InterPro" id="IPR004045">
    <property type="entry name" value="Glutathione_S-Trfase_N"/>
</dbReference>
<dbReference type="InterPro" id="IPR040079">
    <property type="entry name" value="Glutathione_S-Trfase"/>
</dbReference>
<protein>
    <recommendedName>
        <fullName evidence="1">glutathione transferase</fullName>
        <ecNumber evidence="1">2.5.1.18</ecNumber>
    </recommendedName>
</protein>
<evidence type="ECO:0000256" key="1">
    <source>
        <dbReference type="ARBA" id="ARBA00012452"/>
    </source>
</evidence>
<reference evidence="7" key="2">
    <citation type="submission" date="2020-09" db="EMBL/GenBank/DDBJ databases">
        <authorList>
            <person name="Sun Q."/>
            <person name="Kim S."/>
        </authorList>
    </citation>
    <scope>NUCLEOTIDE SEQUENCE</scope>
    <source>
        <strain evidence="7">KCTC 32337</strain>
    </source>
</reference>
<accession>A0A8H9ICF6</accession>
<dbReference type="SFLD" id="SFLDG00358">
    <property type="entry name" value="Main_(cytGST)"/>
    <property type="match status" value="1"/>
</dbReference>
<dbReference type="SUPFAM" id="SSF52833">
    <property type="entry name" value="Thioredoxin-like"/>
    <property type="match status" value="1"/>
</dbReference>
<dbReference type="RefSeq" id="WP_191866870.1">
    <property type="nucleotide sequence ID" value="NZ_BMZC01000012.1"/>
</dbReference>
<dbReference type="InterPro" id="IPR004046">
    <property type="entry name" value="GST_C"/>
</dbReference>
<dbReference type="FunFam" id="3.40.30.10:FF:000156">
    <property type="entry name" value="Glutathione S-transferase 1"/>
    <property type="match status" value="1"/>
</dbReference>
<dbReference type="SFLD" id="SFLDS00019">
    <property type="entry name" value="Glutathione_Transferase_(cytos"/>
    <property type="match status" value="1"/>
</dbReference>
<evidence type="ECO:0000313" key="7">
    <source>
        <dbReference type="EMBL" id="GGZ75202.1"/>
    </source>
</evidence>
<dbReference type="AlphaFoldDB" id="A0A8H9ICF6"/>
<comment type="caution">
    <text evidence="7">The sequence shown here is derived from an EMBL/GenBank/DDBJ whole genome shotgun (WGS) entry which is preliminary data.</text>
</comment>
<dbReference type="Gene3D" id="3.40.30.10">
    <property type="entry name" value="Glutaredoxin"/>
    <property type="match status" value="1"/>
</dbReference>
<evidence type="ECO:0000256" key="2">
    <source>
        <dbReference type="ARBA" id="ARBA00022679"/>
    </source>
</evidence>
<feature type="domain" description="GST C-terminal" evidence="6">
    <location>
        <begin position="87"/>
        <end position="221"/>
    </location>
</feature>
<sequence>MITLHHLNNSRSQRILWMLEELGVEYDIERYQRDSQTNLAPESLKKVHQLGKSPVITDGEVTVAESGAIIDYLARKYSDKALIPEAGTEAYRQYTYWLHFAEGTMMPPMVAKLVFDKVRQNAKPFFVKMVANKIADKVMDGYYGLNLVANLKYVEQYLAENEWFAGDILTGADIQMSFPLEAMASRNVPGQYPNIAAYVKRIHERPAYQQGLSRGGQYDYA</sequence>
<dbReference type="SUPFAM" id="SSF47616">
    <property type="entry name" value="GST C-terminal domain-like"/>
    <property type="match status" value="1"/>
</dbReference>
<dbReference type="GO" id="GO:0005737">
    <property type="term" value="C:cytoplasm"/>
    <property type="evidence" value="ECO:0007669"/>
    <property type="project" value="UniProtKB-ARBA"/>
</dbReference>
<dbReference type="SFLD" id="SFLDG01150">
    <property type="entry name" value="Main.1:_Beta-like"/>
    <property type="match status" value="1"/>
</dbReference>
<dbReference type="InterPro" id="IPR036282">
    <property type="entry name" value="Glutathione-S-Trfase_C_sf"/>
</dbReference>
<feature type="domain" description="GST N-terminal" evidence="5">
    <location>
        <begin position="1"/>
        <end position="81"/>
    </location>
</feature>
<evidence type="ECO:0000259" key="5">
    <source>
        <dbReference type="PROSITE" id="PS50404"/>
    </source>
</evidence>
<gene>
    <name evidence="7" type="ORF">GCM10011274_36810</name>
</gene>
<dbReference type="PROSITE" id="PS50404">
    <property type="entry name" value="GST_NTER"/>
    <property type="match status" value="1"/>
</dbReference>
<comment type="catalytic activity">
    <reaction evidence="3">
        <text>RX + glutathione = an S-substituted glutathione + a halide anion + H(+)</text>
        <dbReference type="Rhea" id="RHEA:16437"/>
        <dbReference type="ChEBI" id="CHEBI:15378"/>
        <dbReference type="ChEBI" id="CHEBI:16042"/>
        <dbReference type="ChEBI" id="CHEBI:17792"/>
        <dbReference type="ChEBI" id="CHEBI:57925"/>
        <dbReference type="ChEBI" id="CHEBI:90779"/>
        <dbReference type="EC" id="2.5.1.18"/>
    </reaction>
</comment>
<evidence type="ECO:0000256" key="4">
    <source>
        <dbReference type="RuleBase" id="RU003494"/>
    </source>
</evidence>
<evidence type="ECO:0000313" key="8">
    <source>
        <dbReference type="Proteomes" id="UP000622604"/>
    </source>
</evidence>
<dbReference type="GO" id="GO:0004601">
    <property type="term" value="F:peroxidase activity"/>
    <property type="evidence" value="ECO:0007669"/>
    <property type="project" value="UniProtKB-ARBA"/>
</dbReference>
<dbReference type="Proteomes" id="UP000622604">
    <property type="component" value="Unassembled WGS sequence"/>
</dbReference>
<comment type="similarity">
    <text evidence="4">Belongs to the GST superfamily.</text>
</comment>
<name>A0A8H9ICF6_9ALTE</name>
<dbReference type="InterPro" id="IPR036249">
    <property type="entry name" value="Thioredoxin-like_sf"/>
</dbReference>
<proteinExistence type="inferred from homology"/>
<dbReference type="EMBL" id="BMZC01000012">
    <property type="protein sequence ID" value="GGZ75202.1"/>
    <property type="molecule type" value="Genomic_DNA"/>
</dbReference>
<dbReference type="CDD" id="cd03189">
    <property type="entry name" value="GST_C_GTT1_like"/>
    <property type="match status" value="1"/>
</dbReference>
<dbReference type="PROSITE" id="PS50405">
    <property type="entry name" value="GST_CTER"/>
    <property type="match status" value="1"/>
</dbReference>
<dbReference type="GO" id="GO:0004364">
    <property type="term" value="F:glutathione transferase activity"/>
    <property type="evidence" value="ECO:0007669"/>
    <property type="project" value="UniProtKB-EC"/>
</dbReference>
<evidence type="ECO:0000256" key="3">
    <source>
        <dbReference type="ARBA" id="ARBA00047960"/>
    </source>
</evidence>
<keyword evidence="2" id="KW-0808">Transferase</keyword>
<reference evidence="7" key="1">
    <citation type="journal article" date="2014" name="Int. J. Syst. Evol. Microbiol.">
        <title>Complete genome sequence of Corynebacterium casei LMG S-19264T (=DSM 44701T), isolated from a smear-ripened cheese.</title>
        <authorList>
            <consortium name="US DOE Joint Genome Institute (JGI-PGF)"/>
            <person name="Walter F."/>
            <person name="Albersmeier A."/>
            <person name="Kalinowski J."/>
            <person name="Ruckert C."/>
        </authorList>
    </citation>
    <scope>NUCLEOTIDE SEQUENCE</scope>
    <source>
        <strain evidence="7">KCTC 32337</strain>
    </source>
</reference>
<dbReference type="Gene3D" id="1.20.1050.10">
    <property type="match status" value="1"/>
</dbReference>
<dbReference type="CDD" id="cd03046">
    <property type="entry name" value="GST_N_GTT1_like"/>
    <property type="match status" value="1"/>
</dbReference>
<dbReference type="Pfam" id="PF02798">
    <property type="entry name" value="GST_N"/>
    <property type="match status" value="1"/>
</dbReference>
<dbReference type="PANTHER" id="PTHR44051">
    <property type="entry name" value="GLUTATHIONE S-TRANSFERASE-RELATED"/>
    <property type="match status" value="1"/>
</dbReference>
<dbReference type="EC" id="2.5.1.18" evidence="1"/>
<evidence type="ECO:0000259" key="6">
    <source>
        <dbReference type="PROSITE" id="PS50405"/>
    </source>
</evidence>
<dbReference type="InterPro" id="IPR010987">
    <property type="entry name" value="Glutathione-S-Trfase_C-like"/>
</dbReference>
<organism evidence="7 8">
    <name type="scientific">Paraglaciecola chathamensis</name>
    <dbReference type="NCBI Taxonomy" id="368405"/>
    <lineage>
        <taxon>Bacteria</taxon>
        <taxon>Pseudomonadati</taxon>
        <taxon>Pseudomonadota</taxon>
        <taxon>Gammaproteobacteria</taxon>
        <taxon>Alteromonadales</taxon>
        <taxon>Alteromonadaceae</taxon>
        <taxon>Paraglaciecola</taxon>
    </lineage>
</organism>